<feature type="non-terminal residue" evidence="5">
    <location>
        <position position="465"/>
    </location>
</feature>
<gene>
    <name evidence="5" type="ORF">NM961_23865</name>
</gene>
<dbReference type="PANTHER" id="PTHR43775">
    <property type="entry name" value="FATTY ACID SYNTHASE"/>
    <property type="match status" value="1"/>
</dbReference>
<feature type="non-terminal residue" evidence="5">
    <location>
        <position position="1"/>
    </location>
</feature>
<keyword evidence="3" id="KW-0597">Phosphoprotein</keyword>
<proteinExistence type="inferred from homology"/>
<evidence type="ECO:0000259" key="4">
    <source>
        <dbReference type="SMART" id="SM00822"/>
    </source>
</evidence>
<dbReference type="CDD" id="cd08953">
    <property type="entry name" value="KR_2_SDR_x"/>
    <property type="match status" value="1"/>
</dbReference>
<evidence type="ECO:0000256" key="1">
    <source>
        <dbReference type="ARBA" id="ARBA00006484"/>
    </source>
</evidence>
<sequence length="465" mass="50345">LSVVTQRALSLGDGEAINPADASVHGLVGSLAKEYAQWRVRLLDTDTLDETGLAALLRLPADAQGDAWLYRAGEFYRSQLLAAQWGPARPTRYRDGGVYVLLGGAGGIGEVYSEYLITRYRAQVVWLGRRAADAAIAAKIARLGQHGPAPLYLQADATDAAALAAACAQIRARYGAIHGLVHSAIVLADQSLAQMDEARFRASLAAKVDASVQLARAFGGEALDFVLFFSSLQSFSKAPGQSNYAAGCTFSDAYAQQLRQAWPCAVKVVNWGYWGSVGIVSSDFYRDRMALLGFGSIEPEEALQALEQLLSGPLDQVAYLKLSRARAPDAADGGTALQVYGPAPQQDLAAVQRELARRIAAPALPPAEADTGLRLLETELARLLFVQMDSLCLWTPATFTLEALKTRLDPQFGRWLAESVRLLELQGYLVREGEGYRVVQRVEADAWLDWEAAKHGWLAQPNLRG</sequence>
<dbReference type="Proteomes" id="UP001165498">
    <property type="component" value="Unassembled WGS sequence"/>
</dbReference>
<comment type="similarity">
    <text evidence="1">Belongs to the short-chain dehydrogenases/reductases (SDR) family.</text>
</comment>
<dbReference type="InterPro" id="IPR013968">
    <property type="entry name" value="PKS_KR"/>
</dbReference>
<name>A0ABT1QZQ9_9GAMM</name>
<dbReference type="InterPro" id="IPR036291">
    <property type="entry name" value="NAD(P)-bd_dom_sf"/>
</dbReference>
<dbReference type="InterPro" id="IPR057326">
    <property type="entry name" value="KR_dom"/>
</dbReference>
<accession>A0ABT1QZQ9</accession>
<reference evidence="5" key="1">
    <citation type="submission" date="2022-07" db="EMBL/GenBank/DDBJ databases">
        <title>Tahibacter sp., a new gammaproteobacterium isolated from the silt sample collected at pig farm.</title>
        <authorList>
            <person name="Chen H."/>
        </authorList>
    </citation>
    <scope>NUCLEOTIDE SEQUENCE</scope>
    <source>
        <strain evidence="5">P2K</strain>
    </source>
</reference>
<dbReference type="Pfam" id="PF08659">
    <property type="entry name" value="KR"/>
    <property type="match status" value="1"/>
</dbReference>
<dbReference type="InterPro" id="IPR050091">
    <property type="entry name" value="PKS_NRPS_Biosynth_Enz"/>
</dbReference>
<comment type="caution">
    <text evidence="5">The sequence shown here is derived from an EMBL/GenBank/DDBJ whole genome shotgun (WGS) entry which is preliminary data.</text>
</comment>
<dbReference type="PANTHER" id="PTHR43775:SF37">
    <property type="entry name" value="SI:DKEY-61P9.11"/>
    <property type="match status" value="1"/>
</dbReference>
<keyword evidence="2" id="KW-0596">Phosphopantetheine</keyword>
<evidence type="ECO:0000256" key="2">
    <source>
        <dbReference type="ARBA" id="ARBA00022450"/>
    </source>
</evidence>
<keyword evidence="6" id="KW-1185">Reference proteome</keyword>
<dbReference type="SMART" id="SM00822">
    <property type="entry name" value="PKS_KR"/>
    <property type="match status" value="1"/>
</dbReference>
<evidence type="ECO:0000313" key="5">
    <source>
        <dbReference type="EMBL" id="MCQ4167750.1"/>
    </source>
</evidence>
<feature type="domain" description="Ketoreductase" evidence="4">
    <location>
        <begin position="97"/>
        <end position="277"/>
    </location>
</feature>
<dbReference type="SUPFAM" id="SSF51735">
    <property type="entry name" value="NAD(P)-binding Rossmann-fold domains"/>
    <property type="match status" value="2"/>
</dbReference>
<evidence type="ECO:0000313" key="6">
    <source>
        <dbReference type="Proteomes" id="UP001165498"/>
    </source>
</evidence>
<organism evidence="5 6">
    <name type="scientific">Tahibacter harae</name>
    <dbReference type="NCBI Taxonomy" id="2963937"/>
    <lineage>
        <taxon>Bacteria</taxon>
        <taxon>Pseudomonadati</taxon>
        <taxon>Pseudomonadota</taxon>
        <taxon>Gammaproteobacteria</taxon>
        <taxon>Lysobacterales</taxon>
        <taxon>Rhodanobacteraceae</taxon>
        <taxon>Tahibacter</taxon>
    </lineage>
</organism>
<protein>
    <submittedName>
        <fullName evidence="5">SDR family NAD(P)-dependent oxidoreductase</fullName>
    </submittedName>
</protein>
<dbReference type="Gene3D" id="3.40.50.720">
    <property type="entry name" value="NAD(P)-binding Rossmann-like Domain"/>
    <property type="match status" value="1"/>
</dbReference>
<evidence type="ECO:0000256" key="3">
    <source>
        <dbReference type="ARBA" id="ARBA00022553"/>
    </source>
</evidence>
<dbReference type="RefSeq" id="WP_255916927.1">
    <property type="nucleotide sequence ID" value="NZ_JANFQO010000071.1"/>
</dbReference>
<dbReference type="EMBL" id="JANFQO010000071">
    <property type="protein sequence ID" value="MCQ4167750.1"/>
    <property type="molecule type" value="Genomic_DNA"/>
</dbReference>